<evidence type="ECO:0000256" key="3">
    <source>
        <dbReference type="ARBA" id="ARBA00022475"/>
    </source>
</evidence>
<keyword evidence="4 7" id="KW-0812">Transmembrane</keyword>
<dbReference type="InterPro" id="IPR051907">
    <property type="entry name" value="DoxX-like_oxidoreductase"/>
</dbReference>
<dbReference type="PANTHER" id="PTHR33452">
    <property type="entry name" value="OXIDOREDUCTASE CATD-RELATED"/>
    <property type="match status" value="1"/>
</dbReference>
<evidence type="ECO:0000256" key="6">
    <source>
        <dbReference type="ARBA" id="ARBA00023136"/>
    </source>
</evidence>
<accession>A0ABV9KDI2</accession>
<keyword evidence="6 7" id="KW-0472">Membrane</keyword>
<dbReference type="EMBL" id="JBHSGI010000002">
    <property type="protein sequence ID" value="MFC4667701.1"/>
    <property type="molecule type" value="Genomic_DNA"/>
</dbReference>
<keyword evidence="3" id="KW-1003">Cell membrane</keyword>
<keyword evidence="5 7" id="KW-1133">Transmembrane helix</keyword>
<feature type="transmembrane region" description="Helical" evidence="7">
    <location>
        <begin position="64"/>
        <end position="85"/>
    </location>
</feature>
<sequence length="162" mass="17290">MPTLARLVFAGVLLGYYWTSGLTKLGDGLNGLIRPSAGAFAQIYPRVAEALNYDVSKATELQKAVVLAGTWAELVLPVLIVLGLFTRPAALGMAVFVAVQTLTDVYGHGTGTKTLGAWFDANPGGAILDQRALWIVLLLVLVFRGGGPLAADRLVSRWLRVR</sequence>
<keyword evidence="9" id="KW-1185">Reference proteome</keyword>
<gene>
    <name evidence="8" type="ORF">ACFO5X_03980</name>
</gene>
<dbReference type="InterPro" id="IPR032808">
    <property type="entry name" value="DoxX"/>
</dbReference>
<evidence type="ECO:0000313" key="9">
    <source>
        <dbReference type="Proteomes" id="UP001595973"/>
    </source>
</evidence>
<evidence type="ECO:0000256" key="5">
    <source>
        <dbReference type="ARBA" id="ARBA00022989"/>
    </source>
</evidence>
<evidence type="ECO:0000256" key="2">
    <source>
        <dbReference type="ARBA" id="ARBA00006679"/>
    </source>
</evidence>
<evidence type="ECO:0000313" key="8">
    <source>
        <dbReference type="EMBL" id="MFC4667701.1"/>
    </source>
</evidence>
<name>A0ABV9KDI2_9RHOB</name>
<feature type="transmembrane region" description="Helical" evidence="7">
    <location>
        <begin position="132"/>
        <end position="151"/>
    </location>
</feature>
<evidence type="ECO:0000256" key="7">
    <source>
        <dbReference type="SAM" id="Phobius"/>
    </source>
</evidence>
<comment type="caution">
    <text evidence="8">The sequence shown here is derived from an EMBL/GenBank/DDBJ whole genome shotgun (WGS) entry which is preliminary data.</text>
</comment>
<dbReference type="Pfam" id="PF07681">
    <property type="entry name" value="DoxX"/>
    <property type="match status" value="1"/>
</dbReference>
<dbReference type="RefSeq" id="WP_380716373.1">
    <property type="nucleotide sequence ID" value="NZ_JBHSGI010000002.1"/>
</dbReference>
<protein>
    <submittedName>
        <fullName evidence="8">DoxX family protein</fullName>
    </submittedName>
</protein>
<dbReference type="PANTHER" id="PTHR33452:SF1">
    <property type="entry name" value="INNER MEMBRANE PROTEIN YPHA-RELATED"/>
    <property type="match status" value="1"/>
</dbReference>
<dbReference type="Proteomes" id="UP001595973">
    <property type="component" value="Unassembled WGS sequence"/>
</dbReference>
<organism evidence="8 9">
    <name type="scientific">Seohaeicola nanhaiensis</name>
    <dbReference type="NCBI Taxonomy" id="1387282"/>
    <lineage>
        <taxon>Bacteria</taxon>
        <taxon>Pseudomonadati</taxon>
        <taxon>Pseudomonadota</taxon>
        <taxon>Alphaproteobacteria</taxon>
        <taxon>Rhodobacterales</taxon>
        <taxon>Roseobacteraceae</taxon>
        <taxon>Seohaeicola</taxon>
    </lineage>
</organism>
<reference evidence="9" key="1">
    <citation type="journal article" date="2019" name="Int. J. Syst. Evol. Microbiol.">
        <title>The Global Catalogue of Microorganisms (GCM) 10K type strain sequencing project: providing services to taxonomists for standard genome sequencing and annotation.</title>
        <authorList>
            <consortium name="The Broad Institute Genomics Platform"/>
            <consortium name="The Broad Institute Genome Sequencing Center for Infectious Disease"/>
            <person name="Wu L."/>
            <person name="Ma J."/>
        </authorList>
    </citation>
    <scope>NUCLEOTIDE SEQUENCE [LARGE SCALE GENOMIC DNA]</scope>
    <source>
        <strain evidence="9">CGMCC 4.7283</strain>
    </source>
</reference>
<comment type="subcellular location">
    <subcellularLocation>
        <location evidence="1">Cell membrane</location>
        <topology evidence="1">Multi-pass membrane protein</topology>
    </subcellularLocation>
</comment>
<comment type="similarity">
    <text evidence="2">Belongs to the DoxX family.</text>
</comment>
<evidence type="ECO:0000256" key="4">
    <source>
        <dbReference type="ARBA" id="ARBA00022692"/>
    </source>
</evidence>
<evidence type="ECO:0000256" key="1">
    <source>
        <dbReference type="ARBA" id="ARBA00004651"/>
    </source>
</evidence>
<proteinExistence type="inferred from homology"/>